<dbReference type="VEuPathDB" id="TriTrypDB:C3747_140g53"/>
<reference evidence="2 3" key="1">
    <citation type="journal article" date="2018" name="Microb. Genom.">
        <title>Expanding an expanded genome: long-read sequencing of Trypanosoma cruzi.</title>
        <authorList>
            <person name="Berna L."/>
            <person name="Rodriguez M."/>
            <person name="Chiribao M.L."/>
            <person name="Parodi-Talice A."/>
            <person name="Pita S."/>
            <person name="Rijo G."/>
            <person name="Alvarez-Valin F."/>
            <person name="Robello C."/>
        </authorList>
    </citation>
    <scope>NUCLEOTIDE SEQUENCE [LARGE SCALE GENOMIC DNA]</scope>
    <source>
        <strain evidence="2 3">TCC</strain>
    </source>
</reference>
<dbReference type="VEuPathDB" id="TriTrypDB:ECC02_004580"/>
<accession>A0A2V2W8H3</accession>
<dbReference type="Gene3D" id="2.160.20.80">
    <property type="entry name" value="E3 ubiquitin-protein ligase SopA"/>
    <property type="match status" value="1"/>
</dbReference>
<proteinExistence type="predicted"/>
<gene>
    <name evidence="2" type="ORF">C3747_140g53</name>
</gene>
<dbReference type="EMBL" id="PRFC01000140">
    <property type="protein sequence ID" value="PWV04972.1"/>
    <property type="molecule type" value="Genomic_DNA"/>
</dbReference>
<evidence type="ECO:0008006" key="4">
    <source>
        <dbReference type="Google" id="ProtNLM"/>
    </source>
</evidence>
<evidence type="ECO:0000256" key="1">
    <source>
        <dbReference type="SAM" id="MobiDB-lite"/>
    </source>
</evidence>
<dbReference type="VEuPathDB" id="TriTrypDB:TcBrA4_0106810"/>
<dbReference type="VEuPathDB" id="TriTrypDB:C4B63_8g502"/>
<dbReference type="VEuPathDB" id="TriTrypDB:Tc_MARK_1062"/>
<dbReference type="VEuPathDB" id="TriTrypDB:TCSYLVIO_002342"/>
<dbReference type="VEuPathDB" id="TriTrypDB:TcCLB.507515.130"/>
<comment type="caution">
    <text evidence="2">The sequence shown here is derived from an EMBL/GenBank/DDBJ whole genome shotgun (WGS) entry which is preliminary data.</text>
</comment>
<name>A0A2V2W8H3_TRYCR</name>
<dbReference type="OrthoDB" id="273772at2759"/>
<dbReference type="VEuPathDB" id="TriTrypDB:BCY84_13395"/>
<dbReference type="VEuPathDB" id="TriTrypDB:TcCL_ESM01398"/>
<protein>
    <recommendedName>
        <fullName evidence="4">Pentapeptide repeat-containing protein</fullName>
    </recommendedName>
</protein>
<dbReference type="Proteomes" id="UP000246078">
    <property type="component" value="Unassembled WGS sequence"/>
</dbReference>
<feature type="compositionally biased region" description="Basic and acidic residues" evidence="1">
    <location>
        <begin position="114"/>
        <end position="123"/>
    </location>
</feature>
<feature type="region of interest" description="Disordered" evidence="1">
    <location>
        <begin position="103"/>
        <end position="128"/>
    </location>
</feature>
<dbReference type="SUPFAM" id="SSF141571">
    <property type="entry name" value="Pentapeptide repeat-like"/>
    <property type="match status" value="1"/>
</dbReference>
<evidence type="ECO:0000313" key="3">
    <source>
        <dbReference type="Proteomes" id="UP000246078"/>
    </source>
</evidence>
<evidence type="ECO:0000313" key="2">
    <source>
        <dbReference type="EMBL" id="PWV04972.1"/>
    </source>
</evidence>
<dbReference type="VEuPathDB" id="TriTrypDB:TcCLB.508211.19"/>
<dbReference type="AlphaFoldDB" id="A0A2V2W8H3"/>
<organism evidence="2 3">
    <name type="scientific">Trypanosoma cruzi</name>
    <dbReference type="NCBI Taxonomy" id="5693"/>
    <lineage>
        <taxon>Eukaryota</taxon>
        <taxon>Discoba</taxon>
        <taxon>Euglenozoa</taxon>
        <taxon>Kinetoplastea</taxon>
        <taxon>Metakinetoplastina</taxon>
        <taxon>Trypanosomatida</taxon>
        <taxon>Trypanosomatidae</taxon>
        <taxon>Trypanosoma</taxon>
        <taxon>Schizotrypanum</taxon>
    </lineage>
</organism>
<dbReference type="VEuPathDB" id="TriTrypDB:TcG_07953"/>
<sequence length="331" mass="35804">MRFCGSIRGMGIAAFAGRRRRSIVCCHRMHATEGKNALSSLHLAEEKAQLFSRLSEALFADEAAALSLRLPDTGECEVSGAVNEAEALEAPPSAEHCMEVALSPPPQLSSSKGNEGHDEEGPRTDAAMCDSLSPTASFSCAMDELSMCLHGSEFSTALATAVLAFMSSDTSVMNRAASELILAGSDVKALFPDGTLRGVRMEHKCMSQCDFSTMSFLSVVATDVDFSRSLFYGVIFHDCMFVRCCFDGCVLKEICCSGNVRFEQCSFRFASIGLRLSRGEKKASVKVLFDRGDFDLADFDGSDRLPAKCFTNCYNTDLAAKFPLKAYGVMS</sequence>